<evidence type="ECO:0000313" key="2">
    <source>
        <dbReference type="Proteomes" id="UP000796880"/>
    </source>
</evidence>
<protein>
    <submittedName>
        <fullName evidence="1">Uncharacterized protein</fullName>
    </submittedName>
</protein>
<dbReference type="EMBL" id="VOIH02000003">
    <property type="protein sequence ID" value="KAF3450648.1"/>
    <property type="molecule type" value="Genomic_DNA"/>
</dbReference>
<evidence type="ECO:0000313" key="1">
    <source>
        <dbReference type="EMBL" id="KAF3450648.1"/>
    </source>
</evidence>
<sequence>MDRWAGNTMLETRVQRKPTGTTSIYDKAIGAGGKIIRVEVLREGATKVKRVWNPQLHWQFRDYPRVPYEKSARASAAWVGRISRPLTLRLPNTLAPKERGETPTTWLFIFGGGENTRGMERNLYGFRKKQHVAITHTEARQMIYFCERRDSVTALKKMKILGVSATGYPNGVSTRH</sequence>
<gene>
    <name evidence="1" type="ORF">FNV43_RR06737</name>
</gene>
<name>A0A8K0HEH3_9ROSA</name>
<keyword evidence="2" id="KW-1185">Reference proteome</keyword>
<organism evidence="1 2">
    <name type="scientific">Rhamnella rubrinervis</name>
    <dbReference type="NCBI Taxonomy" id="2594499"/>
    <lineage>
        <taxon>Eukaryota</taxon>
        <taxon>Viridiplantae</taxon>
        <taxon>Streptophyta</taxon>
        <taxon>Embryophyta</taxon>
        <taxon>Tracheophyta</taxon>
        <taxon>Spermatophyta</taxon>
        <taxon>Magnoliopsida</taxon>
        <taxon>eudicotyledons</taxon>
        <taxon>Gunneridae</taxon>
        <taxon>Pentapetalae</taxon>
        <taxon>rosids</taxon>
        <taxon>fabids</taxon>
        <taxon>Rosales</taxon>
        <taxon>Rhamnaceae</taxon>
        <taxon>rhamnoid group</taxon>
        <taxon>Rhamneae</taxon>
        <taxon>Rhamnella</taxon>
    </lineage>
</organism>
<dbReference type="AlphaFoldDB" id="A0A8K0HEH3"/>
<accession>A0A8K0HEH3</accession>
<proteinExistence type="predicted"/>
<dbReference type="Proteomes" id="UP000796880">
    <property type="component" value="Unassembled WGS sequence"/>
</dbReference>
<comment type="caution">
    <text evidence="1">The sequence shown here is derived from an EMBL/GenBank/DDBJ whole genome shotgun (WGS) entry which is preliminary data.</text>
</comment>
<reference evidence="1" key="1">
    <citation type="submission" date="2020-03" db="EMBL/GenBank/DDBJ databases">
        <title>A high-quality chromosome-level genome assembly of a woody plant with both climbing and erect habits, Rhamnella rubrinervis.</title>
        <authorList>
            <person name="Lu Z."/>
            <person name="Yang Y."/>
            <person name="Zhu X."/>
            <person name="Sun Y."/>
        </authorList>
    </citation>
    <scope>NUCLEOTIDE SEQUENCE</scope>
    <source>
        <strain evidence="1">BYM</strain>
        <tissue evidence="1">Leaf</tissue>
    </source>
</reference>